<comment type="caution">
    <text evidence="4">The sequence shown here is derived from an EMBL/GenBank/DDBJ whole genome shotgun (WGS) entry which is preliminary data.</text>
</comment>
<proteinExistence type="predicted"/>
<keyword evidence="1" id="KW-0812">Transmembrane</keyword>
<dbReference type="EMBL" id="JAUDEA010000001">
    <property type="protein sequence ID" value="MDM8270330.1"/>
    <property type="molecule type" value="Genomic_DNA"/>
</dbReference>
<feature type="transmembrane region" description="Helical" evidence="1">
    <location>
        <begin position="122"/>
        <end position="144"/>
    </location>
</feature>
<reference evidence="4 5" key="1">
    <citation type="submission" date="2023-06" db="EMBL/GenBank/DDBJ databases">
        <title>Identification and characterization of horizontal gene transfer across gut microbiota members of farm animals based on homology search.</title>
        <authorList>
            <person name="Schwarzerova J."/>
            <person name="Nykrynova M."/>
            <person name="Jureckova K."/>
            <person name="Cejkova D."/>
            <person name="Rychlik I."/>
        </authorList>
    </citation>
    <scope>NUCLEOTIDE SEQUENCE [LARGE SCALE GENOMIC DNA]</scope>
    <source>
        <strain evidence="4 5">153_Feed</strain>
    </source>
</reference>
<feature type="transmembrane region" description="Helical" evidence="1">
    <location>
        <begin position="202"/>
        <end position="223"/>
    </location>
</feature>
<dbReference type="PANTHER" id="PTHR37810:SF5">
    <property type="entry name" value="IMMUNITY PROTEIN SDPI"/>
    <property type="match status" value="1"/>
</dbReference>
<evidence type="ECO:0000259" key="2">
    <source>
        <dbReference type="Pfam" id="PF07853"/>
    </source>
</evidence>
<reference evidence="4 5" key="3">
    <citation type="submission" date="2023-06" db="EMBL/GenBank/DDBJ databases">
        <authorList>
            <person name="Zeman M."/>
            <person name="Kubasova T."/>
            <person name="Jahodarova E."/>
            <person name="Nykrynova M."/>
            <person name="Rychlik I."/>
        </authorList>
    </citation>
    <scope>NUCLEOTIDE SEQUENCE [LARGE SCALE GENOMIC DNA]</scope>
    <source>
        <strain evidence="4 5">153_Feed</strain>
    </source>
</reference>
<sequence>MPVILATLALALALYPRMPDPVPVHFDAAGSVDNWMDKGWQVVAMPLAVQAFMALCLTTSHWQILRSRRPASPEHPVASAIAYGAFARAQSAALLVTGLVITMSIAIMPLAFAGVVSSDQSLVALIVIIIGAILPNLAVSLVYGQAGSRLLRRMTASSALDYDDDERWHLGVFYVNREDPSVVVPRRFGVGWAMNWGNPRSWGLVALLVAAVAAFVAVVEVLLR</sequence>
<keyword evidence="5" id="KW-1185">Reference proteome</keyword>
<dbReference type="Proteomes" id="UP001529256">
    <property type="component" value="Unassembled WGS sequence"/>
</dbReference>
<evidence type="ECO:0000256" key="1">
    <source>
        <dbReference type="SAM" id="Phobius"/>
    </source>
</evidence>
<dbReference type="InterPro" id="IPR043831">
    <property type="entry name" value="DUF5808"/>
</dbReference>
<feature type="transmembrane region" description="Helical" evidence="1">
    <location>
        <begin position="43"/>
        <end position="62"/>
    </location>
</feature>
<protein>
    <submittedName>
        <fullName evidence="4">DUF1648 domain-containing protein</fullName>
    </submittedName>
</protein>
<dbReference type="PANTHER" id="PTHR37810">
    <property type="entry name" value="IMMUNITY PROTEIN SDPI"/>
    <property type="match status" value="1"/>
</dbReference>
<name>A0ABT7V138_9ACTN</name>
<keyword evidence="1" id="KW-1133">Transmembrane helix</keyword>
<dbReference type="Pfam" id="PF07853">
    <property type="entry name" value="DUF1648"/>
    <property type="match status" value="1"/>
</dbReference>
<evidence type="ECO:0000313" key="4">
    <source>
        <dbReference type="EMBL" id="MDM8270330.1"/>
    </source>
</evidence>
<accession>A0ABT7V138</accession>
<reference evidence="5" key="2">
    <citation type="submission" date="2023-06" db="EMBL/GenBank/DDBJ databases">
        <title>Identification and characterization of horizontal gene transfer across gut microbiota members of farm animals based on homology search.</title>
        <authorList>
            <person name="Zeman M."/>
            <person name="Kubasova T."/>
            <person name="Jahodarova E."/>
            <person name="Nykrynova M."/>
            <person name="Rychlik I."/>
        </authorList>
    </citation>
    <scope>NUCLEOTIDE SEQUENCE [LARGE SCALE GENOMIC DNA]</scope>
    <source>
        <strain evidence="5">153_Feed</strain>
    </source>
</reference>
<keyword evidence="1" id="KW-0472">Membrane</keyword>
<dbReference type="RefSeq" id="WP_289510431.1">
    <property type="nucleotide sequence ID" value="NZ_JAUDEA010000001.1"/>
</dbReference>
<dbReference type="InterPro" id="IPR012867">
    <property type="entry name" value="DUF1648"/>
</dbReference>
<dbReference type="Pfam" id="PF19124">
    <property type="entry name" value="DUF5808"/>
    <property type="match status" value="1"/>
</dbReference>
<feature type="domain" description="DUF5808" evidence="3">
    <location>
        <begin position="177"/>
        <end position="202"/>
    </location>
</feature>
<organism evidence="4 5">
    <name type="scientific">Thermophilibacter provencensis</name>
    <dbReference type="NCBI Taxonomy" id="1852386"/>
    <lineage>
        <taxon>Bacteria</taxon>
        <taxon>Bacillati</taxon>
        <taxon>Actinomycetota</taxon>
        <taxon>Coriobacteriia</taxon>
        <taxon>Coriobacteriales</taxon>
        <taxon>Atopobiaceae</taxon>
        <taxon>Thermophilibacter</taxon>
    </lineage>
</organism>
<feature type="domain" description="DUF1648" evidence="2">
    <location>
        <begin position="3"/>
        <end position="47"/>
    </location>
</feature>
<gene>
    <name evidence="4" type="ORF">QUW25_01315</name>
</gene>
<evidence type="ECO:0000259" key="3">
    <source>
        <dbReference type="Pfam" id="PF19124"/>
    </source>
</evidence>
<feature type="transmembrane region" description="Helical" evidence="1">
    <location>
        <begin position="92"/>
        <end position="116"/>
    </location>
</feature>
<evidence type="ECO:0000313" key="5">
    <source>
        <dbReference type="Proteomes" id="UP001529256"/>
    </source>
</evidence>